<dbReference type="STRING" id="405671.SAMN05421827_10649"/>
<dbReference type="PANTHER" id="PTHR19328">
    <property type="entry name" value="HEDGEHOG-INTERACTING PROTEIN"/>
    <property type="match status" value="1"/>
</dbReference>
<dbReference type="AlphaFoldDB" id="A0A1G7TUU4"/>
<dbReference type="InterPro" id="IPR011041">
    <property type="entry name" value="Quinoprot_gluc/sorb_DH_b-prop"/>
</dbReference>
<name>A0A1G7TUU4_9SPHI</name>
<dbReference type="Proteomes" id="UP000199643">
    <property type="component" value="Unassembled WGS sequence"/>
</dbReference>
<gene>
    <name evidence="2" type="ORF">SAMN05421827_10649</name>
</gene>
<dbReference type="Pfam" id="PF23500">
    <property type="entry name" value="DUF7133"/>
    <property type="match status" value="1"/>
</dbReference>
<accession>A0A1G7TUU4</accession>
<sequence>MKNKIFYASVISTAFLFGCQSNSNSQKQGEDTTITTKAGAVDLPAPDTNAAKNKFSKVIGWPDGKTPIAPEGFVVTKFAANIKSPRSTYITPNGDVLVVLSNSERSTVEAVANTVTGKAKSEVPGKSANTILLYRDENKDGKPEMVTTFLNGLNQPFGMLVIGNSFYVANTDGIWQYPYKTGDTKITATGKKILSLPAGGYNNHWTRNLIANANNSKIYVTVGSGSNVGENGMENEVRRANILEINPDGTGEKIYASGLRNPVGIDWAPTTNMLWTAVNERDGLGDDLVPDYITSVKQGAFYGWPYSYYGQNEDPRLKGQNLEMVKKAIAPDVAVGAHTASLGLAFYKGNKFPQKYQGGAFIGQHGSWNRSAISGYKVAFVPFKDGKPSGKIEDFLTGFIADKDKAEVYGRPVGVTLTPDGALLVADDVSGVIWKVAAK</sequence>
<protein>
    <submittedName>
        <fullName evidence="2">Glucose/arabinose dehydrogenase, beta-propeller fold</fullName>
    </submittedName>
</protein>
<keyword evidence="3" id="KW-1185">Reference proteome</keyword>
<dbReference type="OrthoDB" id="9811395at2"/>
<feature type="domain" description="DUF7133" evidence="1">
    <location>
        <begin position="124"/>
        <end position="433"/>
    </location>
</feature>
<dbReference type="PANTHER" id="PTHR19328:SF55">
    <property type="entry name" value="BLR6566 PROTEIN"/>
    <property type="match status" value="1"/>
</dbReference>
<organism evidence="2 3">
    <name type="scientific">Pedobacter terrae</name>
    <dbReference type="NCBI Taxonomy" id="405671"/>
    <lineage>
        <taxon>Bacteria</taxon>
        <taxon>Pseudomonadati</taxon>
        <taxon>Bacteroidota</taxon>
        <taxon>Sphingobacteriia</taxon>
        <taxon>Sphingobacteriales</taxon>
        <taxon>Sphingobacteriaceae</taxon>
        <taxon>Pedobacter</taxon>
    </lineage>
</organism>
<dbReference type="InterPro" id="IPR055557">
    <property type="entry name" value="DUF7133"/>
</dbReference>
<evidence type="ECO:0000313" key="3">
    <source>
        <dbReference type="Proteomes" id="UP000199643"/>
    </source>
</evidence>
<dbReference type="EMBL" id="FNCH01000006">
    <property type="protein sequence ID" value="SDG39055.1"/>
    <property type="molecule type" value="Genomic_DNA"/>
</dbReference>
<dbReference type="SUPFAM" id="SSF50952">
    <property type="entry name" value="Soluble quinoprotein glucose dehydrogenase"/>
    <property type="match status" value="1"/>
</dbReference>
<dbReference type="RefSeq" id="WP_090499082.1">
    <property type="nucleotide sequence ID" value="NZ_FNCH01000006.1"/>
</dbReference>
<evidence type="ECO:0000259" key="1">
    <source>
        <dbReference type="Pfam" id="PF23500"/>
    </source>
</evidence>
<dbReference type="InterPro" id="IPR011042">
    <property type="entry name" value="6-blade_b-propeller_TolB-like"/>
</dbReference>
<evidence type="ECO:0000313" key="2">
    <source>
        <dbReference type="EMBL" id="SDG39055.1"/>
    </source>
</evidence>
<dbReference type="Gene3D" id="2.120.10.30">
    <property type="entry name" value="TolB, C-terminal domain"/>
    <property type="match status" value="1"/>
</dbReference>
<reference evidence="3" key="1">
    <citation type="submission" date="2016-10" db="EMBL/GenBank/DDBJ databases">
        <authorList>
            <person name="Varghese N."/>
            <person name="Submissions S."/>
        </authorList>
    </citation>
    <scope>NUCLEOTIDE SEQUENCE [LARGE SCALE GENOMIC DNA]</scope>
    <source>
        <strain evidence="3">DSM 17933</strain>
    </source>
</reference>
<proteinExistence type="predicted"/>
<dbReference type="PROSITE" id="PS51257">
    <property type="entry name" value="PROKAR_LIPOPROTEIN"/>
    <property type="match status" value="1"/>
</dbReference>